<keyword evidence="1" id="KW-0472">Membrane</keyword>
<dbReference type="STRING" id="501024.RTCCBAU85039_2844"/>
<evidence type="ECO:0000313" key="2">
    <source>
        <dbReference type="EMBL" id="SEH88165.1"/>
    </source>
</evidence>
<dbReference type="EMBL" id="FNXB01000013">
    <property type="protein sequence ID" value="SEH88165.1"/>
    <property type="molecule type" value="Genomic_DNA"/>
</dbReference>
<evidence type="ECO:0008006" key="6">
    <source>
        <dbReference type="Google" id="ProtNLM"/>
    </source>
</evidence>
<evidence type="ECO:0000313" key="4">
    <source>
        <dbReference type="Proteomes" id="UP000183063"/>
    </source>
</evidence>
<dbReference type="EMBL" id="FOCV01000011">
    <property type="protein sequence ID" value="SEO09870.1"/>
    <property type="molecule type" value="Genomic_DNA"/>
</dbReference>
<gene>
    <name evidence="2" type="ORF">RTCCBAU85039_2844</name>
    <name evidence="3" type="ORF">SAMN05216228_1011196</name>
</gene>
<feature type="transmembrane region" description="Helical" evidence="1">
    <location>
        <begin position="144"/>
        <end position="162"/>
    </location>
</feature>
<dbReference type="AlphaFoldDB" id="A0A1H8LXY3"/>
<reference evidence="4" key="2">
    <citation type="submission" date="2016-10" db="EMBL/GenBank/DDBJ databases">
        <authorList>
            <person name="Wibberg D."/>
        </authorList>
    </citation>
    <scope>NUCLEOTIDE SEQUENCE [LARGE SCALE GENOMIC DNA]</scope>
</reference>
<keyword evidence="1" id="KW-1133">Transmembrane helix</keyword>
<evidence type="ECO:0000313" key="3">
    <source>
        <dbReference type="EMBL" id="SEO09870.1"/>
    </source>
</evidence>
<feature type="transmembrane region" description="Helical" evidence="1">
    <location>
        <begin position="203"/>
        <end position="222"/>
    </location>
</feature>
<reference evidence="3 5" key="1">
    <citation type="submission" date="2016-10" db="EMBL/GenBank/DDBJ databases">
        <authorList>
            <person name="Varghese N."/>
            <person name="Submissions S."/>
        </authorList>
    </citation>
    <scope>NUCLEOTIDE SEQUENCE [LARGE SCALE GENOMIC DNA]</scope>
    <source>
        <strain evidence="3 5">CGMCC 1.7071</strain>
    </source>
</reference>
<dbReference type="Proteomes" id="UP000183063">
    <property type="component" value="Unassembled WGS sequence"/>
</dbReference>
<accession>A0A1H8LXY3</accession>
<reference evidence="2" key="3">
    <citation type="submission" date="2016-10" db="EMBL/GenBank/DDBJ databases">
        <authorList>
            <person name="de Groot N.N."/>
        </authorList>
    </citation>
    <scope>NUCLEOTIDE SEQUENCE [LARGE SCALE GENOMIC DNA]</scope>
    <source>
        <strain evidence="2">CCBAU85039</strain>
    </source>
</reference>
<protein>
    <recommendedName>
        <fullName evidence="6">Transmembrane protein</fullName>
    </recommendedName>
</protein>
<organism evidence="2 4">
    <name type="scientific">Rhizobium tibeticum</name>
    <dbReference type="NCBI Taxonomy" id="501024"/>
    <lineage>
        <taxon>Bacteria</taxon>
        <taxon>Pseudomonadati</taxon>
        <taxon>Pseudomonadota</taxon>
        <taxon>Alphaproteobacteria</taxon>
        <taxon>Hyphomicrobiales</taxon>
        <taxon>Rhizobiaceae</taxon>
        <taxon>Rhizobium/Agrobacterium group</taxon>
        <taxon>Rhizobium</taxon>
    </lineage>
</organism>
<evidence type="ECO:0000256" key="1">
    <source>
        <dbReference type="SAM" id="Phobius"/>
    </source>
</evidence>
<proteinExistence type="predicted"/>
<sequence length="433" mass="47995">MLPLRYASSGSDAPWRYPRPLFKGIHPDFATIVADCGAAIIAAARPRKRIMTLISKRVVLHFPGFEPLDGRAHWSRYARSAKQSAAVWKFSALASEPEYGSDSTSFKVQTSSDGWETSSHIHVFDHNALVEGLRTGSRAAQIRAGFWSAFQVIAYGGVAGYFSHAWRFGLFFVFPFLMMILGFSLSATIAVIPIGMELPGFHLLWSAALALCFFGFVFLPFAERFYTLHLFADWHMAVALARMNKPEFNQWLDRCATAARAALSEPADEYVISSHSMGSSVAAHVIGILLERHAGVFAGKRVIFATLGSAILQCALLRPAQLLRSRVGLIARCDTVEWLDVQCLTDAIHFYKVPVVAVCGHGDARPAKMVFIRVKQMLTVEHYRKIKKDFLRVHRQYVLGPDLRAPFDFTLLTAGPRSGSVFAGSGYNKMPGM</sequence>
<keyword evidence="5" id="KW-1185">Reference proteome</keyword>
<feature type="transmembrane region" description="Helical" evidence="1">
    <location>
        <begin position="168"/>
        <end position="191"/>
    </location>
</feature>
<dbReference type="Proteomes" id="UP000198939">
    <property type="component" value="Unassembled WGS sequence"/>
</dbReference>
<name>A0A1H8LXY3_9HYPH</name>
<evidence type="ECO:0000313" key="5">
    <source>
        <dbReference type="Proteomes" id="UP000198939"/>
    </source>
</evidence>
<keyword evidence="1" id="KW-0812">Transmembrane</keyword>